<sequence length="313" mass="33449">MGVARRTPQADRFFVRVTAEQPVWQLFPPTVEQAETKIGLDIAELVHQRPDFLNLAEAEGAPFRVALPLSKLVGVRSPVLIAVQESGGLFVVGCPDESGPDAYTTLVADILAASTKMWRMSYEQFSNLFVDSEGALLEELMLERSSADWDFDQFQPVISANLERGRFPILIVTAKPGGEVRQVLDYLNGMNLIAVPVSYSVWSSGGIVVIEPVPAVGVEGAVLGKRSAGPSSYEPVAQKPVVETMELPRFEPIEPAAPVEPPETKPAAQFGAGAVPTEPAKKFAKPPSPGTKPGVMSGKRPPPKPKNGSGGGK</sequence>
<accession>A0A7V3PTH7</accession>
<name>A0A7V3PTH7_UNCW3</name>
<evidence type="ECO:0000256" key="1">
    <source>
        <dbReference type="SAM" id="MobiDB-lite"/>
    </source>
</evidence>
<protein>
    <submittedName>
        <fullName evidence="2">Uncharacterized protein</fullName>
    </submittedName>
</protein>
<evidence type="ECO:0000313" key="2">
    <source>
        <dbReference type="EMBL" id="HGD13090.1"/>
    </source>
</evidence>
<comment type="caution">
    <text evidence="2">The sequence shown here is derived from an EMBL/GenBank/DDBJ whole genome shotgun (WGS) entry which is preliminary data.</text>
</comment>
<organism evidence="2">
    <name type="scientific">candidate division WOR-3 bacterium</name>
    <dbReference type="NCBI Taxonomy" id="2052148"/>
    <lineage>
        <taxon>Bacteria</taxon>
        <taxon>Bacteria division WOR-3</taxon>
    </lineage>
</organism>
<proteinExistence type="predicted"/>
<feature type="region of interest" description="Disordered" evidence="1">
    <location>
        <begin position="252"/>
        <end position="313"/>
    </location>
</feature>
<reference evidence="2" key="1">
    <citation type="journal article" date="2020" name="mSystems">
        <title>Genome- and Community-Level Interaction Insights into Carbon Utilization and Element Cycling Functions of Hydrothermarchaeota in Hydrothermal Sediment.</title>
        <authorList>
            <person name="Zhou Z."/>
            <person name="Liu Y."/>
            <person name="Xu W."/>
            <person name="Pan J."/>
            <person name="Luo Z.H."/>
            <person name="Li M."/>
        </authorList>
    </citation>
    <scope>NUCLEOTIDE SEQUENCE [LARGE SCALE GENOMIC DNA]</scope>
    <source>
        <strain evidence="2">SpSt-914</strain>
    </source>
</reference>
<dbReference type="AlphaFoldDB" id="A0A7V3PTH7"/>
<gene>
    <name evidence="2" type="ORF">ENX16_03315</name>
</gene>
<dbReference type="EMBL" id="DTMZ01000075">
    <property type="protein sequence ID" value="HGD13090.1"/>
    <property type="molecule type" value="Genomic_DNA"/>
</dbReference>